<keyword evidence="10" id="KW-1185">Reference proteome</keyword>
<evidence type="ECO:0000256" key="6">
    <source>
        <dbReference type="RuleBase" id="RU367028"/>
    </source>
</evidence>
<comment type="caution">
    <text evidence="9">The sequence shown here is derived from an EMBL/GenBank/DDBJ whole genome shotgun (WGS) entry which is preliminary data.</text>
</comment>
<evidence type="ECO:0000259" key="8">
    <source>
        <dbReference type="PROSITE" id="PS51754"/>
    </source>
</evidence>
<feature type="compositionally biased region" description="Polar residues" evidence="7">
    <location>
        <begin position="45"/>
        <end position="59"/>
    </location>
</feature>
<dbReference type="PANTHER" id="PTHR33057:SF138">
    <property type="entry name" value="TRANSCRIPTION REPRESSOR OFP10"/>
    <property type="match status" value="1"/>
</dbReference>
<dbReference type="GO" id="GO:0045892">
    <property type="term" value="P:negative regulation of DNA-templated transcription"/>
    <property type="evidence" value="ECO:0007669"/>
    <property type="project" value="UniProtKB-UniRule"/>
</dbReference>
<dbReference type="InterPro" id="IPR038933">
    <property type="entry name" value="Ovate"/>
</dbReference>
<dbReference type="PANTHER" id="PTHR33057">
    <property type="entry name" value="TRANSCRIPTION REPRESSOR OFP7-RELATED"/>
    <property type="match status" value="1"/>
</dbReference>
<sequence>MSSTKKNKFLRTLVTSNIGGCGCGRPKLSDVYEPTPKPKIPNYKTFPNQQPHSSSSSCDMRNGSFTADDENQCTSTTISFNNDEPSDSVEITHKYSKPPPLTKMDNSIAVVKDSDDPHQDFRQSMLQMIVEKEIYSKEELQEMLTCFLQLNSRRHHAVIIQAFTEIWNDDLIHISNNPIVRTCESQRWHV</sequence>
<evidence type="ECO:0000256" key="5">
    <source>
        <dbReference type="ARBA" id="ARBA00023242"/>
    </source>
</evidence>
<keyword evidence="3 6" id="KW-0805">Transcription regulation</keyword>
<feature type="region of interest" description="Disordered" evidence="7">
    <location>
        <begin position="32"/>
        <end position="59"/>
    </location>
</feature>
<comment type="subcellular location">
    <subcellularLocation>
        <location evidence="1 6">Nucleus</location>
    </subcellularLocation>
</comment>
<dbReference type="InterPro" id="IPR006458">
    <property type="entry name" value="Ovate_C"/>
</dbReference>
<dbReference type="Pfam" id="PF04844">
    <property type="entry name" value="Ovate"/>
    <property type="match status" value="1"/>
</dbReference>
<dbReference type="NCBIfam" id="TIGR01568">
    <property type="entry name" value="A_thal_3678"/>
    <property type="match status" value="1"/>
</dbReference>
<feature type="domain" description="OVATE" evidence="8">
    <location>
        <begin position="110"/>
        <end position="169"/>
    </location>
</feature>
<evidence type="ECO:0000256" key="7">
    <source>
        <dbReference type="SAM" id="MobiDB-lite"/>
    </source>
</evidence>
<evidence type="ECO:0000256" key="1">
    <source>
        <dbReference type="ARBA" id="ARBA00004123"/>
    </source>
</evidence>
<dbReference type="PROSITE" id="PS51257">
    <property type="entry name" value="PROKAR_LIPOPROTEIN"/>
    <property type="match status" value="1"/>
</dbReference>
<evidence type="ECO:0000256" key="2">
    <source>
        <dbReference type="ARBA" id="ARBA00022491"/>
    </source>
</evidence>
<evidence type="ECO:0000313" key="10">
    <source>
        <dbReference type="Proteomes" id="UP001457282"/>
    </source>
</evidence>
<organism evidence="9 10">
    <name type="scientific">Rubus argutus</name>
    <name type="common">Southern blackberry</name>
    <dbReference type="NCBI Taxonomy" id="59490"/>
    <lineage>
        <taxon>Eukaryota</taxon>
        <taxon>Viridiplantae</taxon>
        <taxon>Streptophyta</taxon>
        <taxon>Embryophyta</taxon>
        <taxon>Tracheophyta</taxon>
        <taxon>Spermatophyta</taxon>
        <taxon>Magnoliopsida</taxon>
        <taxon>eudicotyledons</taxon>
        <taxon>Gunneridae</taxon>
        <taxon>Pentapetalae</taxon>
        <taxon>rosids</taxon>
        <taxon>fabids</taxon>
        <taxon>Rosales</taxon>
        <taxon>Rosaceae</taxon>
        <taxon>Rosoideae</taxon>
        <taxon>Rosoideae incertae sedis</taxon>
        <taxon>Rubus</taxon>
    </lineage>
</organism>
<dbReference type="GO" id="GO:0005634">
    <property type="term" value="C:nucleus"/>
    <property type="evidence" value="ECO:0007669"/>
    <property type="project" value="UniProtKB-SubCell"/>
</dbReference>
<accession>A0AAW1XT68</accession>
<protein>
    <recommendedName>
        <fullName evidence="6">Transcription repressor</fullName>
    </recommendedName>
    <alternativeName>
        <fullName evidence="6">Ovate family protein</fullName>
    </alternativeName>
</protein>
<name>A0AAW1XT68_RUBAR</name>
<comment type="function">
    <text evidence="6">Transcriptional repressor that regulates multiple aspects of plant growth and development.</text>
</comment>
<keyword evidence="2 6" id="KW-0678">Repressor</keyword>
<dbReference type="PROSITE" id="PS51754">
    <property type="entry name" value="OVATE"/>
    <property type="match status" value="1"/>
</dbReference>
<proteinExistence type="predicted"/>
<gene>
    <name evidence="9" type="ORF">M0R45_015767</name>
</gene>
<evidence type="ECO:0000256" key="4">
    <source>
        <dbReference type="ARBA" id="ARBA00023163"/>
    </source>
</evidence>
<evidence type="ECO:0000313" key="9">
    <source>
        <dbReference type="EMBL" id="KAK9939058.1"/>
    </source>
</evidence>
<dbReference type="AlphaFoldDB" id="A0AAW1XT68"/>
<keyword evidence="5 6" id="KW-0539">Nucleus</keyword>
<reference evidence="9 10" key="1">
    <citation type="journal article" date="2023" name="G3 (Bethesda)">
        <title>A chromosome-length genome assembly and annotation of blackberry (Rubus argutus, cv. 'Hillquist').</title>
        <authorList>
            <person name="Bruna T."/>
            <person name="Aryal R."/>
            <person name="Dudchenko O."/>
            <person name="Sargent D.J."/>
            <person name="Mead D."/>
            <person name="Buti M."/>
            <person name="Cavallini A."/>
            <person name="Hytonen T."/>
            <person name="Andres J."/>
            <person name="Pham M."/>
            <person name="Weisz D."/>
            <person name="Mascagni F."/>
            <person name="Usai G."/>
            <person name="Natali L."/>
            <person name="Bassil N."/>
            <person name="Fernandez G.E."/>
            <person name="Lomsadze A."/>
            <person name="Armour M."/>
            <person name="Olukolu B."/>
            <person name="Poorten T."/>
            <person name="Britton C."/>
            <person name="Davik J."/>
            <person name="Ashrafi H."/>
            <person name="Aiden E.L."/>
            <person name="Borodovsky M."/>
            <person name="Worthington M."/>
        </authorList>
    </citation>
    <scope>NUCLEOTIDE SEQUENCE [LARGE SCALE GENOMIC DNA]</scope>
    <source>
        <strain evidence="9">PI 553951</strain>
    </source>
</reference>
<dbReference type="Proteomes" id="UP001457282">
    <property type="component" value="Unassembled WGS sequence"/>
</dbReference>
<evidence type="ECO:0000256" key="3">
    <source>
        <dbReference type="ARBA" id="ARBA00023015"/>
    </source>
</evidence>
<dbReference type="EMBL" id="JBEDUW010000003">
    <property type="protein sequence ID" value="KAK9939058.1"/>
    <property type="molecule type" value="Genomic_DNA"/>
</dbReference>
<keyword evidence="4 6" id="KW-0804">Transcription</keyword>